<evidence type="ECO:0000313" key="8">
    <source>
        <dbReference type="EMBL" id="SAM05407.1"/>
    </source>
</evidence>
<keyword evidence="9" id="KW-1185">Reference proteome</keyword>
<evidence type="ECO:0000313" key="9">
    <source>
        <dbReference type="Proteomes" id="UP000078561"/>
    </source>
</evidence>
<dbReference type="InParanoid" id="A0A168QRQ2"/>
<feature type="transmembrane region" description="Helical" evidence="7">
    <location>
        <begin position="142"/>
        <end position="165"/>
    </location>
</feature>
<feature type="transmembrane region" description="Helical" evidence="7">
    <location>
        <begin position="119"/>
        <end position="136"/>
    </location>
</feature>
<comment type="subcellular location">
    <subcellularLocation>
        <location evidence="1">Membrane</location>
        <topology evidence="1">Multi-pass membrane protein</topology>
    </subcellularLocation>
</comment>
<evidence type="ECO:0000256" key="2">
    <source>
        <dbReference type="ARBA" id="ARBA00022692"/>
    </source>
</evidence>
<feature type="transmembrane region" description="Helical" evidence="7">
    <location>
        <begin position="58"/>
        <end position="80"/>
    </location>
</feature>
<evidence type="ECO:0000256" key="3">
    <source>
        <dbReference type="ARBA" id="ARBA00022989"/>
    </source>
</evidence>
<feature type="compositionally biased region" description="Low complexity" evidence="6">
    <location>
        <begin position="11"/>
        <end position="22"/>
    </location>
</feature>
<dbReference type="InterPro" id="IPR045014">
    <property type="entry name" value="TM41A/B"/>
</dbReference>
<dbReference type="PANTHER" id="PTHR43220">
    <property type="match status" value="1"/>
</dbReference>
<evidence type="ECO:0000256" key="6">
    <source>
        <dbReference type="SAM" id="MobiDB-lite"/>
    </source>
</evidence>
<dbReference type="PANTHER" id="PTHR43220:SF18">
    <property type="entry name" value="TRANSMEMBRANE PROTEIN 41B"/>
    <property type="match status" value="1"/>
</dbReference>
<dbReference type="GO" id="GO:0016020">
    <property type="term" value="C:membrane"/>
    <property type="evidence" value="ECO:0007669"/>
    <property type="project" value="UniProtKB-SubCell"/>
</dbReference>
<evidence type="ECO:0000256" key="4">
    <source>
        <dbReference type="ARBA" id="ARBA00023136"/>
    </source>
</evidence>
<dbReference type="EMBL" id="LT554468">
    <property type="protein sequence ID" value="SAM05407.1"/>
    <property type="molecule type" value="Genomic_DNA"/>
</dbReference>
<dbReference type="AlphaFoldDB" id="A0A168QRQ2"/>
<evidence type="ECO:0000256" key="1">
    <source>
        <dbReference type="ARBA" id="ARBA00004141"/>
    </source>
</evidence>
<feature type="transmembrane region" description="Helical" evidence="7">
    <location>
        <begin position="196"/>
        <end position="216"/>
    </location>
</feature>
<dbReference type="OrthoDB" id="3364966at2759"/>
<dbReference type="STRING" id="4829.A0A168QRQ2"/>
<evidence type="ECO:0000256" key="5">
    <source>
        <dbReference type="ARBA" id="ARBA00025797"/>
    </source>
</evidence>
<dbReference type="InterPro" id="IPR013169">
    <property type="entry name" value="mRNA_splic_Cwf18-like"/>
</dbReference>
<keyword evidence="4 7" id="KW-0472">Membrane</keyword>
<name>A0A168QRQ2_ABSGL</name>
<protein>
    <submittedName>
        <fullName evidence="8">Uncharacterized protein</fullName>
    </submittedName>
</protein>
<dbReference type="Pfam" id="PF08315">
    <property type="entry name" value="cwf18"/>
    <property type="match status" value="1"/>
</dbReference>
<reference evidence="8" key="1">
    <citation type="submission" date="2016-04" db="EMBL/GenBank/DDBJ databases">
        <authorList>
            <person name="Evans L.H."/>
            <person name="Alamgir A."/>
            <person name="Owens N."/>
            <person name="Weber N.D."/>
            <person name="Virtaneva K."/>
            <person name="Barbian K."/>
            <person name="Babar A."/>
            <person name="Rosenke K."/>
        </authorList>
    </citation>
    <scope>NUCLEOTIDE SEQUENCE [LARGE SCALE GENOMIC DNA]</scope>
    <source>
        <strain evidence="8">CBS 101.48</strain>
    </source>
</reference>
<evidence type="ECO:0000256" key="7">
    <source>
        <dbReference type="SAM" id="Phobius"/>
    </source>
</evidence>
<feature type="transmembrane region" description="Helical" evidence="7">
    <location>
        <begin position="236"/>
        <end position="258"/>
    </location>
</feature>
<proteinExistence type="inferred from homology"/>
<organism evidence="8">
    <name type="scientific">Absidia glauca</name>
    <name type="common">Pin mould</name>
    <dbReference type="NCBI Taxonomy" id="4829"/>
    <lineage>
        <taxon>Eukaryota</taxon>
        <taxon>Fungi</taxon>
        <taxon>Fungi incertae sedis</taxon>
        <taxon>Mucoromycota</taxon>
        <taxon>Mucoromycotina</taxon>
        <taxon>Mucoromycetes</taxon>
        <taxon>Mucorales</taxon>
        <taxon>Cunninghamellaceae</taxon>
        <taxon>Absidia</taxon>
    </lineage>
</organism>
<feature type="region of interest" description="Disordered" evidence="6">
    <location>
        <begin position="1"/>
        <end position="22"/>
    </location>
</feature>
<dbReference type="Proteomes" id="UP000078561">
    <property type="component" value="Unassembled WGS sequence"/>
</dbReference>
<gene>
    <name evidence="8" type="primary">ABSGL_11282.1 scaffold 12295</name>
</gene>
<keyword evidence="3 7" id="KW-1133">Transmembrane helix</keyword>
<sequence>MANVTSPLLSPQPTLHQQTHPPYLSIAQPNRQTWKDDEEQQEQADVRSTFTFWKSNSYAWSLAGLVLLFVVFTAFEFALLKLNLPSVDPEDRDALKFPRNLEELRQLNRILSVYMDKHFINVYITFVASYIYLQSFSIPGSMWLSVLGGTLFNFWLTLLTVSMLVRHKRNMLNYMIVLRIAPFPPNWTVNLGAPHLGVPLSTFFWGTLIGVTPPSFLHVQAGAAIDRLSSSDKLVILTPLNVACLVGIAIAALVPVFVRRLEAIRKRKQASNSTNSRLDEDSVKDLTFRSYTPTDENLKKHVNLATPSQIQTTAETETKDIPVQTLKEAAEKETEEVDLFNLAPKKANWDLRRDVEKKLAKLDKRTQRAILETIRQRLTDEGDLAQVVANAEAQQKLDAQIENEA</sequence>
<keyword evidence="2 7" id="KW-0812">Transmembrane</keyword>
<comment type="similarity">
    <text evidence="5">Belongs to the TMEM41 family.</text>
</comment>
<accession>A0A168QRQ2</accession>